<dbReference type="PANTHER" id="PTHR36302">
    <property type="entry name" value="BLR7088 PROTEIN"/>
    <property type="match status" value="1"/>
</dbReference>
<dbReference type="OrthoDB" id="5188566at2"/>
<dbReference type="PROSITE" id="PS51257">
    <property type="entry name" value="PROKAR_LIPOPROTEIN"/>
    <property type="match status" value="1"/>
</dbReference>
<feature type="chain" id="PRO_5011690285" evidence="2">
    <location>
        <begin position="23"/>
        <end position="175"/>
    </location>
</feature>
<feature type="compositionally biased region" description="Acidic residues" evidence="1">
    <location>
        <begin position="158"/>
        <end position="175"/>
    </location>
</feature>
<dbReference type="Pfam" id="PF04314">
    <property type="entry name" value="PCuAC"/>
    <property type="match status" value="1"/>
</dbReference>
<evidence type="ECO:0000256" key="1">
    <source>
        <dbReference type="SAM" id="MobiDB-lite"/>
    </source>
</evidence>
<dbReference type="Gene3D" id="2.60.40.1890">
    <property type="entry name" value="PCu(A)C copper chaperone"/>
    <property type="match status" value="1"/>
</dbReference>
<dbReference type="RefSeq" id="WP_091237867.1">
    <property type="nucleotide sequence ID" value="NZ_FNIR01000001.1"/>
</dbReference>
<keyword evidence="4" id="KW-1185">Reference proteome</keyword>
<sequence length="175" mass="17932">MRRRPALLSLAAVAALTLSACADEAEVRPSGEVVGGNAGVDETVDADITVQDVELEFVEGGYAAGDDADLYLAITNRGTTDAELVEVRTDAADSVTGDLPITAPAGDNVYVGAEGGPDLTLVGLAQARTSSQSVPVTFVFADGDEVTVEAVVAAQPQDPDDDDFDDPDQDTSSDS</sequence>
<protein>
    <submittedName>
        <fullName evidence="3">Copper(I)-binding protein</fullName>
    </submittedName>
</protein>
<dbReference type="Proteomes" id="UP000199088">
    <property type="component" value="Unassembled WGS sequence"/>
</dbReference>
<reference evidence="4" key="1">
    <citation type="submission" date="2016-10" db="EMBL/GenBank/DDBJ databases">
        <authorList>
            <person name="Varghese N."/>
            <person name="Submissions S."/>
        </authorList>
    </citation>
    <scope>NUCLEOTIDE SEQUENCE [LARGE SCALE GENOMIC DNA]</scope>
    <source>
        <strain evidence="4">DSM 45843</strain>
    </source>
</reference>
<dbReference type="SUPFAM" id="SSF110087">
    <property type="entry name" value="DR1885-like metal-binding protein"/>
    <property type="match status" value="1"/>
</dbReference>
<evidence type="ECO:0000313" key="3">
    <source>
        <dbReference type="EMBL" id="SDN47926.1"/>
    </source>
</evidence>
<dbReference type="AlphaFoldDB" id="A0A1H0BQN1"/>
<feature type="signal peptide" evidence="2">
    <location>
        <begin position="1"/>
        <end position="22"/>
    </location>
</feature>
<evidence type="ECO:0000256" key="2">
    <source>
        <dbReference type="SAM" id="SignalP"/>
    </source>
</evidence>
<dbReference type="InterPro" id="IPR058248">
    <property type="entry name" value="Lxx211020-like"/>
</dbReference>
<name>A0A1H0BQN1_9ACTN</name>
<evidence type="ECO:0000313" key="4">
    <source>
        <dbReference type="Proteomes" id="UP000199088"/>
    </source>
</evidence>
<proteinExistence type="predicted"/>
<dbReference type="STRING" id="1052260.SAMN05660199_00088"/>
<dbReference type="InterPro" id="IPR036182">
    <property type="entry name" value="PCuAC_sf"/>
</dbReference>
<feature type="region of interest" description="Disordered" evidence="1">
    <location>
        <begin position="153"/>
        <end position="175"/>
    </location>
</feature>
<dbReference type="EMBL" id="FNIR01000001">
    <property type="protein sequence ID" value="SDN47926.1"/>
    <property type="molecule type" value="Genomic_DNA"/>
</dbReference>
<keyword evidence="2" id="KW-0732">Signal</keyword>
<organism evidence="3 4">
    <name type="scientific">Klenkia soli</name>
    <dbReference type="NCBI Taxonomy" id="1052260"/>
    <lineage>
        <taxon>Bacteria</taxon>
        <taxon>Bacillati</taxon>
        <taxon>Actinomycetota</taxon>
        <taxon>Actinomycetes</taxon>
        <taxon>Geodermatophilales</taxon>
        <taxon>Geodermatophilaceae</taxon>
        <taxon>Klenkia</taxon>
    </lineage>
</organism>
<gene>
    <name evidence="3" type="ORF">SAMN05660199_00088</name>
</gene>
<dbReference type="PANTHER" id="PTHR36302:SF1">
    <property type="entry name" value="COPPER CHAPERONE PCU(A)C"/>
    <property type="match status" value="1"/>
</dbReference>
<dbReference type="InterPro" id="IPR007410">
    <property type="entry name" value="LpqE-like"/>
</dbReference>
<accession>A0A1H0BQN1</accession>